<dbReference type="OrthoDB" id="5371740at2759"/>
<dbReference type="Pfam" id="PF00106">
    <property type="entry name" value="adh_short"/>
    <property type="match status" value="1"/>
</dbReference>
<dbReference type="PANTHER" id="PTHR44229:SF4">
    <property type="entry name" value="15-HYDROXYPROSTAGLANDIN DEHYDROGENASE [NAD(+)]"/>
    <property type="match status" value="1"/>
</dbReference>
<dbReference type="GO" id="GO:0005737">
    <property type="term" value="C:cytoplasm"/>
    <property type="evidence" value="ECO:0007669"/>
    <property type="project" value="TreeGrafter"/>
</dbReference>
<evidence type="ECO:0000256" key="3">
    <source>
        <dbReference type="SAM" id="Phobius"/>
    </source>
</evidence>
<dbReference type="GO" id="GO:0016616">
    <property type="term" value="F:oxidoreductase activity, acting on the CH-OH group of donors, NAD or NADP as acceptor"/>
    <property type="evidence" value="ECO:0007669"/>
    <property type="project" value="TreeGrafter"/>
</dbReference>
<accession>A0A6A4HM27</accession>
<evidence type="ECO:0000313" key="4">
    <source>
        <dbReference type="EMBL" id="KAE9398097.1"/>
    </source>
</evidence>
<evidence type="ECO:0000256" key="2">
    <source>
        <dbReference type="ARBA" id="ARBA00023002"/>
    </source>
</evidence>
<gene>
    <name evidence="4" type="ORF">BT96DRAFT_940368</name>
</gene>
<proteinExistence type="inferred from homology"/>
<dbReference type="PANTHER" id="PTHR44229">
    <property type="entry name" value="15-HYDROXYPROSTAGLANDIN DEHYDROGENASE [NAD(+)]"/>
    <property type="match status" value="1"/>
</dbReference>
<protein>
    <submittedName>
        <fullName evidence="4">NAD(P)-binding protein</fullName>
    </submittedName>
</protein>
<dbReference type="Proteomes" id="UP000799118">
    <property type="component" value="Unassembled WGS sequence"/>
</dbReference>
<comment type="similarity">
    <text evidence="1">Belongs to the short-chain dehydrogenases/reductases (SDR) family.</text>
</comment>
<feature type="transmembrane region" description="Helical" evidence="3">
    <location>
        <begin position="148"/>
        <end position="166"/>
    </location>
</feature>
<feature type="transmembrane region" description="Helical" evidence="3">
    <location>
        <begin position="280"/>
        <end position="302"/>
    </location>
</feature>
<name>A0A6A4HM27_9AGAR</name>
<keyword evidence="3" id="KW-0812">Transmembrane</keyword>
<organism evidence="4 5">
    <name type="scientific">Gymnopus androsaceus JB14</name>
    <dbReference type="NCBI Taxonomy" id="1447944"/>
    <lineage>
        <taxon>Eukaryota</taxon>
        <taxon>Fungi</taxon>
        <taxon>Dikarya</taxon>
        <taxon>Basidiomycota</taxon>
        <taxon>Agaricomycotina</taxon>
        <taxon>Agaricomycetes</taxon>
        <taxon>Agaricomycetidae</taxon>
        <taxon>Agaricales</taxon>
        <taxon>Marasmiineae</taxon>
        <taxon>Omphalotaceae</taxon>
        <taxon>Gymnopus</taxon>
    </lineage>
</organism>
<keyword evidence="5" id="KW-1185">Reference proteome</keyword>
<keyword evidence="2" id="KW-0560">Oxidoreductase</keyword>
<sequence>MAAIRDEDMTEFKERIKGKTVIITGGFKFEAKVVVADKNLPSAERTALEIRNAAQQAIECKCDVTVWDDLVAMYDLAIEKFGSVDIVVANAGVGEIRADVKNYSEHSVIKPPTTTIDVNLIGVLYTVHLAQHYLQVNRSEDKSSLKSVILLGSIASWYALSMAPMYTATKHAVLAKGIRINTIHPFFAATSIVPIHIRVQLAGLPLTPVPRIAGTIFYAASNPDPASSGASFWVPDGGASTFMIPREEFKPGVYDLIDRKSNATSVQRDDTSALETIGGYVRFGNVFGGVYIFVWVSVAVVVN</sequence>
<keyword evidence="3" id="KW-0472">Membrane</keyword>
<dbReference type="EMBL" id="ML769487">
    <property type="protein sequence ID" value="KAE9398097.1"/>
    <property type="molecule type" value="Genomic_DNA"/>
</dbReference>
<evidence type="ECO:0000313" key="5">
    <source>
        <dbReference type="Proteomes" id="UP000799118"/>
    </source>
</evidence>
<dbReference type="Gene3D" id="3.40.50.720">
    <property type="entry name" value="NAD(P)-binding Rossmann-like Domain"/>
    <property type="match status" value="1"/>
</dbReference>
<evidence type="ECO:0000256" key="1">
    <source>
        <dbReference type="ARBA" id="ARBA00006484"/>
    </source>
</evidence>
<dbReference type="SUPFAM" id="SSF51735">
    <property type="entry name" value="NAD(P)-binding Rossmann-fold domains"/>
    <property type="match status" value="1"/>
</dbReference>
<dbReference type="AlphaFoldDB" id="A0A6A4HM27"/>
<dbReference type="InterPro" id="IPR002347">
    <property type="entry name" value="SDR_fam"/>
</dbReference>
<dbReference type="PRINTS" id="PR00081">
    <property type="entry name" value="GDHRDH"/>
</dbReference>
<reference evidence="4" key="1">
    <citation type="journal article" date="2019" name="Environ. Microbiol.">
        <title>Fungal ecological strategies reflected in gene transcription - a case study of two litter decomposers.</title>
        <authorList>
            <person name="Barbi F."/>
            <person name="Kohler A."/>
            <person name="Barry K."/>
            <person name="Baskaran P."/>
            <person name="Daum C."/>
            <person name="Fauchery L."/>
            <person name="Ihrmark K."/>
            <person name="Kuo A."/>
            <person name="LaButti K."/>
            <person name="Lipzen A."/>
            <person name="Morin E."/>
            <person name="Grigoriev I.V."/>
            <person name="Henrissat B."/>
            <person name="Lindahl B."/>
            <person name="Martin F."/>
        </authorList>
    </citation>
    <scope>NUCLEOTIDE SEQUENCE</scope>
    <source>
        <strain evidence="4">JB14</strain>
    </source>
</reference>
<keyword evidence="3" id="KW-1133">Transmembrane helix</keyword>
<dbReference type="InterPro" id="IPR036291">
    <property type="entry name" value="NAD(P)-bd_dom_sf"/>
</dbReference>